<keyword evidence="5" id="KW-0786">Thiamine pyrophosphate</keyword>
<organism evidence="7 8">
    <name type="scientific">Ruthenibacterium intestinale</name>
    <dbReference type="NCBI Taxonomy" id="3133163"/>
    <lineage>
        <taxon>Bacteria</taxon>
        <taxon>Bacillati</taxon>
        <taxon>Bacillota</taxon>
        <taxon>Clostridia</taxon>
        <taxon>Eubacteriales</taxon>
        <taxon>Oscillospiraceae</taxon>
        <taxon>Ruthenibacterium</taxon>
    </lineage>
</organism>
<comment type="cofactor">
    <cofactor evidence="1">
        <name>thiamine diphosphate</name>
        <dbReference type="ChEBI" id="CHEBI:58937"/>
    </cofactor>
</comment>
<protein>
    <submittedName>
        <fullName evidence="7">Transketolase</fullName>
    </submittedName>
</protein>
<gene>
    <name evidence="7" type="ORF">WMO24_08990</name>
</gene>
<dbReference type="SUPFAM" id="SSF52518">
    <property type="entry name" value="Thiamin diphosphate-binding fold (THDP-binding)"/>
    <property type="match status" value="1"/>
</dbReference>
<keyword evidence="4" id="KW-0479">Metal-binding</keyword>
<evidence type="ECO:0000256" key="4">
    <source>
        <dbReference type="ARBA" id="ARBA00022723"/>
    </source>
</evidence>
<evidence type="ECO:0000256" key="5">
    <source>
        <dbReference type="ARBA" id="ARBA00023052"/>
    </source>
</evidence>
<evidence type="ECO:0000259" key="6">
    <source>
        <dbReference type="Pfam" id="PF00456"/>
    </source>
</evidence>
<dbReference type="InterPro" id="IPR029061">
    <property type="entry name" value="THDP-binding"/>
</dbReference>
<sequence length="273" mass="29999">MELAMQKEKAKHLRADILKMLYLCQSGHPGGSLSTVEMLMALYYNDVMKFDPKNPKWEGRDRLVLSKGHACPALYAVLADLGFFPREDLWTLRKLHSHLQGHPDMKKTPGIDMNTGSLGQGVAVAGGIAMALKQKGSSNRVFAIVGDGEIQEGLVWEAAMSAAHYKLDNLTVMLDHNGLQIDGSNDQVMSLGDVMKKYEAFGFECVKVDGHDIEAIVKAVNTPHEGKPLFVCCETHKGHGVSFMEDQFGWHGKAPSKEDYENALKELGVSDNG</sequence>
<dbReference type="Pfam" id="PF00456">
    <property type="entry name" value="Transketolase_N"/>
    <property type="match status" value="1"/>
</dbReference>
<dbReference type="PANTHER" id="PTHR47514:SF1">
    <property type="entry name" value="TRANSKETOLASE N-TERMINAL SECTION-RELATED"/>
    <property type="match status" value="1"/>
</dbReference>
<feature type="domain" description="Transketolase N-terminal" evidence="6">
    <location>
        <begin position="8"/>
        <end position="270"/>
    </location>
</feature>
<comment type="caution">
    <text evidence="7">The sequence shown here is derived from an EMBL/GenBank/DDBJ whole genome shotgun (WGS) entry which is preliminary data.</text>
</comment>
<proteinExistence type="inferred from homology"/>
<dbReference type="Proteomes" id="UP001477672">
    <property type="component" value="Unassembled WGS sequence"/>
</dbReference>
<dbReference type="EMBL" id="JBBMFA010000092">
    <property type="protein sequence ID" value="MEQ2520564.1"/>
    <property type="molecule type" value="Genomic_DNA"/>
</dbReference>
<evidence type="ECO:0000256" key="1">
    <source>
        <dbReference type="ARBA" id="ARBA00001964"/>
    </source>
</evidence>
<evidence type="ECO:0000256" key="2">
    <source>
        <dbReference type="ARBA" id="ARBA00007131"/>
    </source>
</evidence>
<dbReference type="InterPro" id="IPR005474">
    <property type="entry name" value="Transketolase_N"/>
</dbReference>
<name>A0ABV1GFH9_9FIRM</name>
<dbReference type="RefSeq" id="WP_349216090.1">
    <property type="nucleotide sequence ID" value="NZ_JBBMFA010000092.1"/>
</dbReference>
<dbReference type="CDD" id="cd02012">
    <property type="entry name" value="TPP_TK"/>
    <property type="match status" value="1"/>
</dbReference>
<evidence type="ECO:0000256" key="3">
    <source>
        <dbReference type="ARBA" id="ARBA00022679"/>
    </source>
</evidence>
<dbReference type="Gene3D" id="3.40.50.970">
    <property type="match status" value="1"/>
</dbReference>
<dbReference type="InterPro" id="IPR049557">
    <property type="entry name" value="Transketolase_CS"/>
</dbReference>
<dbReference type="PANTHER" id="PTHR47514">
    <property type="entry name" value="TRANSKETOLASE N-TERMINAL SECTION-RELATED"/>
    <property type="match status" value="1"/>
</dbReference>
<dbReference type="PROSITE" id="PS00801">
    <property type="entry name" value="TRANSKETOLASE_1"/>
    <property type="match status" value="1"/>
</dbReference>
<reference evidence="7 8" key="1">
    <citation type="submission" date="2024-03" db="EMBL/GenBank/DDBJ databases">
        <title>Human intestinal bacterial collection.</title>
        <authorList>
            <person name="Pauvert C."/>
            <person name="Hitch T.C.A."/>
            <person name="Clavel T."/>
        </authorList>
    </citation>
    <scope>NUCLEOTIDE SEQUENCE [LARGE SCALE GENOMIC DNA]</scope>
    <source>
        <strain evidence="7 8">CLA-JM-H11</strain>
    </source>
</reference>
<comment type="similarity">
    <text evidence="2">Belongs to the transketolase family.</text>
</comment>
<keyword evidence="3" id="KW-0808">Transferase</keyword>
<keyword evidence="8" id="KW-1185">Reference proteome</keyword>
<evidence type="ECO:0000313" key="7">
    <source>
        <dbReference type="EMBL" id="MEQ2520564.1"/>
    </source>
</evidence>
<accession>A0ABV1GFH9</accession>
<evidence type="ECO:0000313" key="8">
    <source>
        <dbReference type="Proteomes" id="UP001477672"/>
    </source>
</evidence>